<name>A0ACB7RTJ8_HYAAI</name>
<protein>
    <submittedName>
        <fullName evidence="1">Uncharacterized protein</fullName>
    </submittedName>
</protein>
<sequence>MEFPQEQPNLLVVILKGLGIIALKVSLFYLLAKVMCFSCNHMVSQQEYTAGEIYSPPTKPSYIFKPELFFQVQFPKEQTTSYAGEQPTPPQPAFPA</sequence>
<proteinExistence type="predicted"/>
<dbReference type="Proteomes" id="UP000821845">
    <property type="component" value="Chromosome 7"/>
</dbReference>
<reference evidence="1" key="1">
    <citation type="submission" date="2020-05" db="EMBL/GenBank/DDBJ databases">
        <title>Large-scale comparative analyses of tick genomes elucidate their genetic diversity and vector capacities.</title>
        <authorList>
            <person name="Jia N."/>
            <person name="Wang J."/>
            <person name="Shi W."/>
            <person name="Du L."/>
            <person name="Sun Y."/>
            <person name="Zhan W."/>
            <person name="Jiang J."/>
            <person name="Wang Q."/>
            <person name="Zhang B."/>
            <person name="Ji P."/>
            <person name="Sakyi L.B."/>
            <person name="Cui X."/>
            <person name="Yuan T."/>
            <person name="Jiang B."/>
            <person name="Yang W."/>
            <person name="Lam T.T.-Y."/>
            <person name="Chang Q."/>
            <person name="Ding S."/>
            <person name="Wang X."/>
            <person name="Zhu J."/>
            <person name="Ruan X."/>
            <person name="Zhao L."/>
            <person name="Wei J."/>
            <person name="Que T."/>
            <person name="Du C."/>
            <person name="Cheng J."/>
            <person name="Dai P."/>
            <person name="Han X."/>
            <person name="Huang E."/>
            <person name="Gao Y."/>
            <person name="Liu J."/>
            <person name="Shao H."/>
            <person name="Ye R."/>
            <person name="Li L."/>
            <person name="Wei W."/>
            <person name="Wang X."/>
            <person name="Wang C."/>
            <person name="Yang T."/>
            <person name="Huo Q."/>
            <person name="Li W."/>
            <person name="Guo W."/>
            <person name="Chen H."/>
            <person name="Zhou L."/>
            <person name="Ni X."/>
            <person name="Tian J."/>
            <person name="Zhou Y."/>
            <person name="Sheng Y."/>
            <person name="Liu T."/>
            <person name="Pan Y."/>
            <person name="Xia L."/>
            <person name="Li J."/>
            <person name="Zhao F."/>
            <person name="Cao W."/>
        </authorList>
    </citation>
    <scope>NUCLEOTIDE SEQUENCE</scope>
    <source>
        <strain evidence="1">Hyas-2018</strain>
    </source>
</reference>
<gene>
    <name evidence="1" type="ORF">HPB50_012965</name>
</gene>
<organism evidence="1 2">
    <name type="scientific">Hyalomma asiaticum</name>
    <name type="common">Tick</name>
    <dbReference type="NCBI Taxonomy" id="266040"/>
    <lineage>
        <taxon>Eukaryota</taxon>
        <taxon>Metazoa</taxon>
        <taxon>Ecdysozoa</taxon>
        <taxon>Arthropoda</taxon>
        <taxon>Chelicerata</taxon>
        <taxon>Arachnida</taxon>
        <taxon>Acari</taxon>
        <taxon>Parasitiformes</taxon>
        <taxon>Ixodida</taxon>
        <taxon>Ixodoidea</taxon>
        <taxon>Ixodidae</taxon>
        <taxon>Hyalomminae</taxon>
        <taxon>Hyalomma</taxon>
    </lineage>
</organism>
<evidence type="ECO:0000313" key="1">
    <source>
        <dbReference type="EMBL" id="KAH6926026.1"/>
    </source>
</evidence>
<accession>A0ACB7RTJ8</accession>
<keyword evidence="2" id="KW-1185">Reference proteome</keyword>
<evidence type="ECO:0000313" key="2">
    <source>
        <dbReference type="Proteomes" id="UP000821845"/>
    </source>
</evidence>
<dbReference type="EMBL" id="CM023487">
    <property type="protein sequence ID" value="KAH6926026.1"/>
    <property type="molecule type" value="Genomic_DNA"/>
</dbReference>
<comment type="caution">
    <text evidence="1">The sequence shown here is derived from an EMBL/GenBank/DDBJ whole genome shotgun (WGS) entry which is preliminary data.</text>
</comment>